<dbReference type="Pfam" id="PF15891">
    <property type="entry name" value="Nuc_deoxyri_tr2"/>
    <property type="match status" value="1"/>
</dbReference>
<keyword evidence="1" id="KW-1133">Transmembrane helix</keyword>
<reference evidence="2 3" key="1">
    <citation type="submission" date="2019-06" db="EMBL/GenBank/DDBJ databases">
        <title>Enrichment of Autotrophic Halophilic Microorganisms from Red Sea Brine Pool Using Microbial Electrosynthesis System.</title>
        <authorList>
            <person name="Alqahtani M.F."/>
            <person name="Bajracharya S."/>
            <person name="Katuri K.P."/>
            <person name="Ali M."/>
            <person name="Saikaly P.E."/>
        </authorList>
    </citation>
    <scope>NUCLEOTIDE SEQUENCE [LARGE SCALE GENOMIC DNA]</scope>
    <source>
        <strain evidence="2">MES15</strain>
    </source>
</reference>
<evidence type="ECO:0000256" key="1">
    <source>
        <dbReference type="SAM" id="Phobius"/>
    </source>
</evidence>
<dbReference type="Proteomes" id="UP000431462">
    <property type="component" value="Unassembled WGS sequence"/>
</dbReference>
<accession>A0A844I0A4</accession>
<keyword evidence="1" id="KW-0472">Membrane</keyword>
<dbReference type="InterPro" id="IPR039470">
    <property type="entry name" value="Nuc_deoxyri_tr2"/>
</dbReference>
<dbReference type="EMBL" id="VENC01000002">
    <property type="protein sequence ID" value="MTI97468.1"/>
    <property type="molecule type" value="Genomic_DNA"/>
</dbReference>
<comment type="caution">
    <text evidence="2">The sequence shown here is derived from an EMBL/GenBank/DDBJ whole genome shotgun (WGS) entry which is preliminary data.</text>
</comment>
<dbReference type="AlphaFoldDB" id="A0A844I0A4"/>
<dbReference type="Gene3D" id="3.40.50.450">
    <property type="match status" value="1"/>
</dbReference>
<name>A0A844I0A4_9GAMM</name>
<dbReference type="SUPFAM" id="SSF52309">
    <property type="entry name" value="N-(deoxy)ribosyltransferase-like"/>
    <property type="match status" value="1"/>
</dbReference>
<evidence type="ECO:0008006" key="4">
    <source>
        <dbReference type="Google" id="ProtNLM"/>
    </source>
</evidence>
<evidence type="ECO:0000313" key="3">
    <source>
        <dbReference type="Proteomes" id="UP000431462"/>
    </source>
</evidence>
<gene>
    <name evidence="2" type="ORF">FH752_02485</name>
</gene>
<evidence type="ECO:0000313" key="2">
    <source>
        <dbReference type="EMBL" id="MTI97468.1"/>
    </source>
</evidence>
<organism evidence="2 3">
    <name type="scientific">Marinobacter adhaerens</name>
    <dbReference type="NCBI Taxonomy" id="1033846"/>
    <lineage>
        <taxon>Bacteria</taxon>
        <taxon>Pseudomonadati</taxon>
        <taxon>Pseudomonadota</taxon>
        <taxon>Gammaproteobacteria</taxon>
        <taxon>Pseudomonadales</taxon>
        <taxon>Marinobacteraceae</taxon>
        <taxon>Marinobacter</taxon>
    </lineage>
</organism>
<feature type="transmembrane region" description="Helical" evidence="1">
    <location>
        <begin position="185"/>
        <end position="208"/>
    </location>
</feature>
<sequence>MENFVTALEKFFYEVIGQLLPGMFLLVGLFFVVPGDFAEDFKPTGQFEIWVFLAVSYCFGAALAALGQYFFIPVYTKYCQAILNRFFKKEEIEKSEIKKLLVSNKDLNKNLENEDSYKIISQRFKGVGSLRTLRNVAMSSIDGADKETTVRLMFISLLSQGVATSILILTAVSIFSIWIDEIYPILGAILASVLILVLGIALALPFVLREREFFARARRLPLDCYLATLRSSEEREGTSKDSRKVIYLSGGHRSGWQDFIMRSADGFEYIDPSKNGLSDSKAYTSWDLYSIDKCDIVFAYFESTNPSGYGLALEVGYAAAKGKHVIFVDEKSESDQNLSKYVKIIREASDAVFESIDEGVNYLKSLP</sequence>
<protein>
    <recommendedName>
        <fullName evidence="4">Nucleoside 2-deoxyribosyltransferase</fullName>
    </recommendedName>
</protein>
<feature type="transmembrane region" description="Helical" evidence="1">
    <location>
        <begin position="154"/>
        <end position="179"/>
    </location>
</feature>
<proteinExistence type="predicted"/>
<feature type="transmembrane region" description="Helical" evidence="1">
    <location>
        <begin position="12"/>
        <end position="33"/>
    </location>
</feature>
<feature type="transmembrane region" description="Helical" evidence="1">
    <location>
        <begin position="49"/>
        <end position="72"/>
    </location>
</feature>
<keyword evidence="1" id="KW-0812">Transmembrane</keyword>